<organism evidence="1 2">
    <name type="scientific">Winogradskyella thalassocola</name>
    <dbReference type="NCBI Taxonomy" id="262004"/>
    <lineage>
        <taxon>Bacteria</taxon>
        <taxon>Pseudomonadati</taxon>
        <taxon>Bacteroidota</taxon>
        <taxon>Flavobacteriia</taxon>
        <taxon>Flavobacteriales</taxon>
        <taxon>Flavobacteriaceae</taxon>
        <taxon>Winogradskyella</taxon>
    </lineage>
</organism>
<dbReference type="EMBL" id="FNCZ01000001">
    <property type="protein sequence ID" value="SDG71441.1"/>
    <property type="molecule type" value="Genomic_DNA"/>
</dbReference>
<name>A0A1G7WHK7_9FLAO</name>
<sequence>MSHMFKSSIVCALLLILATSCKSEKKESIEVETSEPIVENKILTPVETIEKAYSKDVFLSNDAIELDMVISFGGNERLNGKMTFLTNSTKGKIELKDDTFIYYDGEKVFHSPNLKNAKAARFDAYTWMYFLLFPNKLSDQGTIWSDVATSELNNKTYNTQTLTFEANTGDAPDDWYIVYSDPTTNMIAYAAYIVTVNKSTEAAESDPHAIGYSNYKMIDGVPIAHNWEFYEWSKDAGLGKVIGNTIITNVKFVTPDADAFSIPADFIEK</sequence>
<accession>A0A1G7WHK7</accession>
<dbReference type="AlphaFoldDB" id="A0A1G7WHK7"/>
<dbReference type="OrthoDB" id="282859at2"/>
<dbReference type="Proteomes" id="UP000199492">
    <property type="component" value="Unassembled WGS sequence"/>
</dbReference>
<keyword evidence="2" id="KW-1185">Reference proteome</keyword>
<protein>
    <submittedName>
        <fullName evidence="1">Uncharacterized protein</fullName>
    </submittedName>
</protein>
<dbReference type="PROSITE" id="PS51257">
    <property type="entry name" value="PROKAR_LIPOPROTEIN"/>
    <property type="match status" value="1"/>
</dbReference>
<evidence type="ECO:0000313" key="2">
    <source>
        <dbReference type="Proteomes" id="UP000199492"/>
    </source>
</evidence>
<reference evidence="2" key="1">
    <citation type="submission" date="2016-10" db="EMBL/GenBank/DDBJ databases">
        <authorList>
            <person name="Varghese N."/>
            <person name="Submissions S."/>
        </authorList>
    </citation>
    <scope>NUCLEOTIDE SEQUENCE [LARGE SCALE GENOMIC DNA]</scope>
    <source>
        <strain evidence="2">DSM 15363</strain>
    </source>
</reference>
<evidence type="ECO:0000313" key="1">
    <source>
        <dbReference type="EMBL" id="SDG71441.1"/>
    </source>
</evidence>
<proteinExistence type="predicted"/>
<dbReference type="RefSeq" id="WP_139180996.1">
    <property type="nucleotide sequence ID" value="NZ_FNCZ01000001.1"/>
</dbReference>
<dbReference type="STRING" id="262004.SAMN04489796_101369"/>
<gene>
    <name evidence="1" type="ORF">SAMN04489796_101369</name>
</gene>